<evidence type="ECO:0000313" key="2">
    <source>
        <dbReference type="EMBL" id="KAF7286240.1"/>
    </source>
</evidence>
<gene>
    <name evidence="2" type="ORF">GWI33_006711</name>
</gene>
<sequence length="102" mass="11538">MRFLAAPIWHSLFINCGRGGVGRECGQSKRERRRRILGILYLASELIPSYVGKMEMSPYILPFVSGNVPGRRRGNLGWNNPKLTDNKNNPPDIREVLPSTTE</sequence>
<organism evidence="2 3">
    <name type="scientific">Rhynchophorus ferrugineus</name>
    <name type="common">Red palm weevil</name>
    <name type="synonym">Curculio ferrugineus</name>
    <dbReference type="NCBI Taxonomy" id="354439"/>
    <lineage>
        <taxon>Eukaryota</taxon>
        <taxon>Metazoa</taxon>
        <taxon>Ecdysozoa</taxon>
        <taxon>Arthropoda</taxon>
        <taxon>Hexapoda</taxon>
        <taxon>Insecta</taxon>
        <taxon>Pterygota</taxon>
        <taxon>Neoptera</taxon>
        <taxon>Endopterygota</taxon>
        <taxon>Coleoptera</taxon>
        <taxon>Polyphaga</taxon>
        <taxon>Cucujiformia</taxon>
        <taxon>Curculionidae</taxon>
        <taxon>Dryophthorinae</taxon>
        <taxon>Rhynchophorus</taxon>
    </lineage>
</organism>
<evidence type="ECO:0000313" key="3">
    <source>
        <dbReference type="Proteomes" id="UP000625711"/>
    </source>
</evidence>
<evidence type="ECO:0000256" key="1">
    <source>
        <dbReference type="SAM" id="MobiDB-lite"/>
    </source>
</evidence>
<dbReference type="AlphaFoldDB" id="A0A834IY72"/>
<proteinExistence type="predicted"/>
<accession>A0A834IY72</accession>
<dbReference type="EMBL" id="JAACXV010000033">
    <property type="protein sequence ID" value="KAF7286240.1"/>
    <property type="molecule type" value="Genomic_DNA"/>
</dbReference>
<feature type="region of interest" description="Disordered" evidence="1">
    <location>
        <begin position="72"/>
        <end position="102"/>
    </location>
</feature>
<reference evidence="2" key="1">
    <citation type="submission" date="2020-08" db="EMBL/GenBank/DDBJ databases">
        <title>Genome sequencing and assembly of the red palm weevil Rhynchophorus ferrugineus.</title>
        <authorList>
            <person name="Dias G.B."/>
            <person name="Bergman C.M."/>
            <person name="Manee M."/>
        </authorList>
    </citation>
    <scope>NUCLEOTIDE SEQUENCE</scope>
    <source>
        <strain evidence="2">AA-2017</strain>
        <tissue evidence="2">Whole larva</tissue>
    </source>
</reference>
<comment type="caution">
    <text evidence="2">The sequence shown here is derived from an EMBL/GenBank/DDBJ whole genome shotgun (WGS) entry which is preliminary data.</text>
</comment>
<protein>
    <submittedName>
        <fullName evidence="2">Uncharacterized protein</fullName>
    </submittedName>
</protein>
<keyword evidence="3" id="KW-1185">Reference proteome</keyword>
<dbReference type="Proteomes" id="UP000625711">
    <property type="component" value="Unassembled WGS sequence"/>
</dbReference>
<feature type="compositionally biased region" description="Polar residues" evidence="1">
    <location>
        <begin position="77"/>
        <end position="89"/>
    </location>
</feature>
<name>A0A834IY72_RHYFE</name>